<dbReference type="InterPro" id="IPR003658">
    <property type="entry name" value="Anti-sigma_ant"/>
</dbReference>
<dbReference type="Gene3D" id="3.30.750.24">
    <property type="entry name" value="STAS domain"/>
    <property type="match status" value="1"/>
</dbReference>
<dbReference type="AlphaFoldDB" id="A0A7X0H7X1"/>
<dbReference type="PROSITE" id="PS50801">
    <property type="entry name" value="STAS"/>
    <property type="match status" value="1"/>
</dbReference>
<comment type="similarity">
    <text evidence="1 2">Belongs to the anti-sigma-factor antagonist family.</text>
</comment>
<keyword evidence="5" id="KW-1185">Reference proteome</keyword>
<dbReference type="Proteomes" id="UP000541810">
    <property type="component" value="Unassembled WGS sequence"/>
</dbReference>
<dbReference type="PANTHER" id="PTHR33495">
    <property type="entry name" value="ANTI-SIGMA FACTOR ANTAGONIST TM_1081-RELATED-RELATED"/>
    <property type="match status" value="1"/>
</dbReference>
<dbReference type="GO" id="GO:0043856">
    <property type="term" value="F:anti-sigma factor antagonist activity"/>
    <property type="evidence" value="ECO:0007669"/>
    <property type="project" value="InterPro"/>
</dbReference>
<evidence type="ECO:0000313" key="4">
    <source>
        <dbReference type="EMBL" id="MBB6430909.1"/>
    </source>
</evidence>
<dbReference type="SUPFAM" id="SSF52091">
    <property type="entry name" value="SpoIIaa-like"/>
    <property type="match status" value="1"/>
</dbReference>
<evidence type="ECO:0000259" key="3">
    <source>
        <dbReference type="PROSITE" id="PS50801"/>
    </source>
</evidence>
<organism evidence="4 5">
    <name type="scientific">Algisphaera agarilytica</name>
    <dbReference type="NCBI Taxonomy" id="1385975"/>
    <lineage>
        <taxon>Bacteria</taxon>
        <taxon>Pseudomonadati</taxon>
        <taxon>Planctomycetota</taxon>
        <taxon>Phycisphaerae</taxon>
        <taxon>Phycisphaerales</taxon>
        <taxon>Phycisphaeraceae</taxon>
        <taxon>Algisphaera</taxon>
    </lineage>
</organism>
<dbReference type="EMBL" id="JACHGY010000001">
    <property type="protein sequence ID" value="MBB6430909.1"/>
    <property type="molecule type" value="Genomic_DNA"/>
</dbReference>
<dbReference type="InterPro" id="IPR036513">
    <property type="entry name" value="STAS_dom_sf"/>
</dbReference>
<name>A0A7X0H7X1_9BACT</name>
<sequence>MTDKDSRLIVSEHEEITQIGFVDRNILEEANIQQIGEEIATLIDSKANPKILLNFENVEHLSSAALGTLITVNTKVKQKGGQLRLASIDKQIYEVFVITKLNKLFQIHDTTDKALGSFK</sequence>
<dbReference type="Pfam" id="PF01740">
    <property type="entry name" value="STAS"/>
    <property type="match status" value="1"/>
</dbReference>
<dbReference type="CDD" id="cd07043">
    <property type="entry name" value="STAS_anti-anti-sigma_factors"/>
    <property type="match status" value="1"/>
</dbReference>
<evidence type="ECO:0000256" key="1">
    <source>
        <dbReference type="ARBA" id="ARBA00009013"/>
    </source>
</evidence>
<dbReference type="InterPro" id="IPR002645">
    <property type="entry name" value="STAS_dom"/>
</dbReference>
<dbReference type="NCBIfam" id="TIGR00377">
    <property type="entry name" value="ant_ant_sig"/>
    <property type="match status" value="1"/>
</dbReference>
<accession>A0A7X0H7X1</accession>
<evidence type="ECO:0000313" key="5">
    <source>
        <dbReference type="Proteomes" id="UP000541810"/>
    </source>
</evidence>
<evidence type="ECO:0000256" key="2">
    <source>
        <dbReference type="RuleBase" id="RU003749"/>
    </source>
</evidence>
<gene>
    <name evidence="4" type="ORF">HNQ40_002715</name>
</gene>
<dbReference type="PANTHER" id="PTHR33495:SF2">
    <property type="entry name" value="ANTI-SIGMA FACTOR ANTAGONIST TM_1081-RELATED"/>
    <property type="match status" value="1"/>
</dbReference>
<reference evidence="4 5" key="1">
    <citation type="submission" date="2020-08" db="EMBL/GenBank/DDBJ databases">
        <title>Genomic Encyclopedia of Type Strains, Phase IV (KMG-IV): sequencing the most valuable type-strain genomes for metagenomic binning, comparative biology and taxonomic classification.</title>
        <authorList>
            <person name="Goeker M."/>
        </authorList>
    </citation>
    <scope>NUCLEOTIDE SEQUENCE [LARGE SCALE GENOMIC DNA]</scope>
    <source>
        <strain evidence="4 5">DSM 103725</strain>
    </source>
</reference>
<dbReference type="RefSeq" id="WP_184678402.1">
    <property type="nucleotide sequence ID" value="NZ_JACHGY010000001.1"/>
</dbReference>
<comment type="caution">
    <text evidence="4">The sequence shown here is derived from an EMBL/GenBank/DDBJ whole genome shotgun (WGS) entry which is preliminary data.</text>
</comment>
<feature type="domain" description="STAS" evidence="3">
    <location>
        <begin position="27"/>
        <end position="118"/>
    </location>
</feature>
<protein>
    <recommendedName>
        <fullName evidence="2">Anti-sigma factor antagonist</fullName>
    </recommendedName>
</protein>
<proteinExistence type="inferred from homology"/>